<dbReference type="EMBL" id="CP051167">
    <property type="protein sequence ID" value="QIZ71033.1"/>
    <property type="molecule type" value="Genomic_DNA"/>
</dbReference>
<keyword evidence="1" id="KW-0812">Transmembrane</keyword>
<feature type="transmembrane region" description="Helical" evidence="1">
    <location>
        <begin position="85"/>
        <end position="107"/>
    </location>
</feature>
<feature type="transmembrane region" description="Helical" evidence="1">
    <location>
        <begin position="54"/>
        <end position="78"/>
    </location>
</feature>
<keyword evidence="3" id="KW-1185">Reference proteome</keyword>
<dbReference type="Proteomes" id="UP000500857">
    <property type="component" value="Chromosome"/>
</dbReference>
<reference evidence="2 3" key="1">
    <citation type="submission" date="2020-04" db="EMBL/GenBank/DDBJ databases">
        <authorList>
            <person name="Basu S."/>
            <person name="Maruthanayagam V."/>
            <person name="Chakraborty S."/>
            <person name="Pramanik A."/>
            <person name="Mukherjee J."/>
            <person name="Brink B."/>
        </authorList>
    </citation>
    <scope>NUCLEOTIDE SEQUENCE [LARGE SCALE GENOMIC DNA]</scope>
    <source>
        <strain evidence="2 3">AP17</strain>
    </source>
</reference>
<accession>A0A6H1TZ37</accession>
<keyword evidence="1" id="KW-1133">Transmembrane helix</keyword>
<evidence type="ECO:0000313" key="3">
    <source>
        <dbReference type="Proteomes" id="UP000500857"/>
    </source>
</evidence>
<keyword evidence="1" id="KW-0472">Membrane</keyword>
<dbReference type="KEGG" id="oxy:HCG48_10895"/>
<sequence>MLLLNFFGRTCLYLVTTLAVVAIALIVKFLSILLGDEIVYQIPLIGDAFLSLEIMEILNILVFGILGMGFGLATVLLPRYFSNRVSFYTLVVLVPLIFSTSTIFRYYNWVQEFAFRENISYEQSRRITNTFLKNQTGDRQGFVGFYFYTAQFPSLPYKEKEMVLLDELEQKSKDRFSRFTGLDDRIVSYLFAGRGWGLRFFYLFLSIFVAIVNFQIGIKQVKRT</sequence>
<organism evidence="2 3">
    <name type="scientific">Oxynema aestuarii AP17</name>
    <dbReference type="NCBI Taxonomy" id="2064643"/>
    <lineage>
        <taxon>Bacteria</taxon>
        <taxon>Bacillati</taxon>
        <taxon>Cyanobacteriota</taxon>
        <taxon>Cyanophyceae</taxon>
        <taxon>Oscillatoriophycideae</taxon>
        <taxon>Oscillatoriales</taxon>
        <taxon>Oscillatoriaceae</taxon>
        <taxon>Oxynema</taxon>
        <taxon>Oxynema aestuarii</taxon>
    </lineage>
</organism>
<feature type="transmembrane region" description="Helical" evidence="1">
    <location>
        <begin position="200"/>
        <end position="218"/>
    </location>
</feature>
<evidence type="ECO:0000313" key="2">
    <source>
        <dbReference type="EMBL" id="QIZ71033.1"/>
    </source>
</evidence>
<protein>
    <submittedName>
        <fullName evidence="2">Uncharacterized protein</fullName>
    </submittedName>
</protein>
<feature type="transmembrane region" description="Helical" evidence="1">
    <location>
        <begin position="12"/>
        <end position="34"/>
    </location>
</feature>
<dbReference type="RefSeq" id="WP_168569188.1">
    <property type="nucleotide sequence ID" value="NZ_CP051167.1"/>
</dbReference>
<evidence type="ECO:0000256" key="1">
    <source>
        <dbReference type="SAM" id="Phobius"/>
    </source>
</evidence>
<gene>
    <name evidence="2" type="ORF">HCG48_10895</name>
</gene>
<name>A0A6H1TZ37_9CYAN</name>
<dbReference type="AlphaFoldDB" id="A0A6H1TZ37"/>
<proteinExistence type="predicted"/>